<evidence type="ECO:0000256" key="1">
    <source>
        <dbReference type="ARBA" id="ARBA00022723"/>
    </source>
</evidence>
<dbReference type="InterPro" id="IPR023696">
    <property type="entry name" value="Ureohydrolase_dom_sf"/>
</dbReference>
<dbReference type="PROSITE" id="PS51409">
    <property type="entry name" value="ARGINASE_2"/>
    <property type="match status" value="1"/>
</dbReference>
<dbReference type="InterPro" id="IPR005923">
    <property type="entry name" value="HutG"/>
</dbReference>
<dbReference type="PANTHER" id="PTHR11358:SF35">
    <property type="entry name" value="FORMIMIDOYLGLUTAMASE"/>
    <property type="match status" value="1"/>
</dbReference>
<feature type="binding site" evidence="7">
    <location>
        <position position="249"/>
    </location>
    <ligand>
        <name>Mn(2+)</name>
        <dbReference type="ChEBI" id="CHEBI:29035"/>
        <label>1</label>
    </ligand>
</feature>
<evidence type="ECO:0000256" key="6">
    <source>
        <dbReference type="NCBIfam" id="TIGR01227"/>
    </source>
</evidence>
<sequence>MNRYIATKPEIYIGRESNRQLYLHQKIRCVDLEQEWNLSNEKSIGLLGYACDAGVKRNQGRKGAAKGPNAIRKVLGKMPNHLAENVVFSDFGTIKGPADEMENAQALLASKTSHLLQMNVFPILLGGSHDIAYGHYNGLKTPMGSDKTIGIINFDAHFDLRSNESGNNSGTPFYQIAQDCQTEGKPFHYLALGIRQDANDKLLFETASTLGVDYVENRNFDLSHFTTVENALDKFIERVDHIYVTIDLDGFSSAYSPGVSAPSPMGFSPDIVLKCLEKIITSKKLQSLDLAEMNPKYDIDNQTAKLAASLIHFVIHSI</sequence>
<dbReference type="EC" id="3.5.3.8" evidence="5 6"/>
<comment type="catalytic activity">
    <reaction evidence="5">
        <text>N-formimidoyl-L-glutamate + H2O = formamide + L-glutamate</text>
        <dbReference type="Rhea" id="RHEA:22492"/>
        <dbReference type="ChEBI" id="CHEBI:15377"/>
        <dbReference type="ChEBI" id="CHEBI:16397"/>
        <dbReference type="ChEBI" id="CHEBI:29985"/>
        <dbReference type="ChEBI" id="CHEBI:58928"/>
        <dbReference type="EC" id="3.5.3.8"/>
    </reaction>
</comment>
<dbReference type="GO" id="GO:0033389">
    <property type="term" value="P:putrescine biosynthetic process from arginine, via agmatine"/>
    <property type="evidence" value="ECO:0007669"/>
    <property type="project" value="TreeGrafter"/>
</dbReference>
<feature type="binding site" evidence="7">
    <location>
        <position position="157"/>
    </location>
    <ligand>
        <name>Mn(2+)</name>
        <dbReference type="ChEBI" id="CHEBI:29035"/>
        <label>1</label>
    </ligand>
</feature>
<comment type="function">
    <text evidence="5">Catalyzes the conversion of N-formimidoyl-L-glutamate to L-glutamate and formamide.</text>
</comment>
<evidence type="ECO:0000313" key="10">
    <source>
        <dbReference type="Proteomes" id="UP000310017"/>
    </source>
</evidence>
<feature type="binding site" evidence="5 7">
    <location>
        <position position="155"/>
    </location>
    <ligand>
        <name>Mn(2+)</name>
        <dbReference type="ChEBI" id="CHEBI:29035"/>
        <label>1</label>
    </ligand>
</feature>
<evidence type="ECO:0000256" key="8">
    <source>
        <dbReference type="PROSITE-ProRule" id="PRU00742"/>
    </source>
</evidence>
<feature type="binding site" evidence="5 7">
    <location>
        <position position="159"/>
    </location>
    <ligand>
        <name>Mn(2+)</name>
        <dbReference type="ChEBI" id="CHEBI:29035"/>
        <label>1</label>
    </ligand>
</feature>
<dbReference type="PRINTS" id="PR00116">
    <property type="entry name" value="ARGINASE"/>
</dbReference>
<dbReference type="UniPathway" id="UPA00379">
    <property type="reaction ID" value="UER00552"/>
</dbReference>
<dbReference type="SUPFAM" id="SSF52768">
    <property type="entry name" value="Arginase/deacetylase"/>
    <property type="match status" value="1"/>
</dbReference>
<dbReference type="EMBL" id="CP040710">
    <property type="protein sequence ID" value="QCX01317.1"/>
    <property type="molecule type" value="Genomic_DNA"/>
</dbReference>
<dbReference type="CDD" id="cd09988">
    <property type="entry name" value="Formimidoylglutamase"/>
    <property type="match status" value="1"/>
</dbReference>
<comment type="pathway">
    <text evidence="5">Amino-acid degradation; L-histidine degradation into L-glutamate; L-glutamate from N-formimidoyl-L-glutamate (hydrolase route): step 1/1.</text>
</comment>
<dbReference type="Proteomes" id="UP000310017">
    <property type="component" value="Chromosome"/>
</dbReference>
<dbReference type="RefSeq" id="WP_138853656.1">
    <property type="nucleotide sequence ID" value="NZ_CP040710.1"/>
</dbReference>
<dbReference type="GO" id="GO:0019556">
    <property type="term" value="P:L-histidine catabolic process to glutamate and formamide"/>
    <property type="evidence" value="ECO:0007669"/>
    <property type="project" value="UniProtKB-UniRule"/>
</dbReference>
<evidence type="ECO:0000313" key="9">
    <source>
        <dbReference type="EMBL" id="QCX01317.1"/>
    </source>
</evidence>
<dbReference type="HAMAP" id="MF_00737">
    <property type="entry name" value="Formimidoylglutam"/>
    <property type="match status" value="1"/>
</dbReference>
<comment type="cofactor">
    <cofactor evidence="5 7">
        <name>Mn(2+)</name>
        <dbReference type="ChEBI" id="CHEBI:29035"/>
    </cofactor>
    <text evidence="5 7">Binds 2 manganese ions per subunit.</text>
</comment>
<keyword evidence="10" id="KW-1185">Reference proteome</keyword>
<dbReference type="OrthoDB" id="9788689at2"/>
<comment type="similarity">
    <text evidence="5 8">Belongs to the arginase family.</text>
</comment>
<dbReference type="GO" id="GO:0008783">
    <property type="term" value="F:agmatinase activity"/>
    <property type="evidence" value="ECO:0007669"/>
    <property type="project" value="TreeGrafter"/>
</dbReference>
<dbReference type="GO" id="GO:0019557">
    <property type="term" value="P:L-histidine catabolic process to glutamate and formate"/>
    <property type="evidence" value="ECO:0007669"/>
    <property type="project" value="UniProtKB-UniPathway"/>
</dbReference>
<dbReference type="NCBIfam" id="TIGR01227">
    <property type="entry name" value="hutG"/>
    <property type="match status" value="1"/>
</dbReference>
<dbReference type="GO" id="GO:0030145">
    <property type="term" value="F:manganese ion binding"/>
    <property type="evidence" value="ECO:0007669"/>
    <property type="project" value="UniProtKB-UniRule"/>
</dbReference>
<feature type="binding site" evidence="5 7">
    <location>
        <position position="247"/>
    </location>
    <ligand>
        <name>Mn(2+)</name>
        <dbReference type="ChEBI" id="CHEBI:29035"/>
        <label>1</label>
    </ligand>
</feature>
<evidence type="ECO:0000256" key="7">
    <source>
        <dbReference type="PIRSR" id="PIRSR036979-1"/>
    </source>
</evidence>
<evidence type="ECO:0000256" key="5">
    <source>
        <dbReference type="HAMAP-Rule" id="MF_00737"/>
    </source>
</evidence>
<dbReference type="AlphaFoldDB" id="A0A5B7SRY3"/>
<feature type="binding site" evidence="5">
    <location>
        <position position="247"/>
    </location>
    <ligand>
        <name>Mn(2+)</name>
        <dbReference type="ChEBI" id="CHEBI:29035"/>
        <label>2</label>
    </ligand>
</feature>
<dbReference type="PANTHER" id="PTHR11358">
    <property type="entry name" value="ARGINASE/AGMATINASE"/>
    <property type="match status" value="1"/>
</dbReference>
<evidence type="ECO:0000256" key="4">
    <source>
        <dbReference type="ARBA" id="ARBA00023211"/>
    </source>
</evidence>
<dbReference type="InterPro" id="IPR006035">
    <property type="entry name" value="Ureohydrolase"/>
</dbReference>
<keyword evidence="4 5" id="KW-0464">Manganese</keyword>
<dbReference type="Pfam" id="PF00491">
    <property type="entry name" value="Arginase"/>
    <property type="match status" value="1"/>
</dbReference>
<dbReference type="GO" id="GO:0050415">
    <property type="term" value="F:formimidoylglutamase activity"/>
    <property type="evidence" value="ECO:0007669"/>
    <property type="project" value="UniProtKB-UniRule"/>
</dbReference>
<evidence type="ECO:0000256" key="3">
    <source>
        <dbReference type="ARBA" id="ARBA00022808"/>
    </source>
</evidence>
<feature type="binding site" evidence="5">
    <location>
        <position position="155"/>
    </location>
    <ligand>
        <name>Mn(2+)</name>
        <dbReference type="ChEBI" id="CHEBI:29035"/>
        <label>2</label>
    </ligand>
</feature>
<reference evidence="9 10" key="1">
    <citation type="submission" date="2019-05" db="EMBL/GenBank/DDBJ databases">
        <title>Genome sequencing of F202Z8.</title>
        <authorList>
            <person name="Kwon Y.M."/>
        </authorList>
    </citation>
    <scope>NUCLEOTIDE SEQUENCE [LARGE SCALE GENOMIC DNA]</scope>
    <source>
        <strain evidence="9 10">F202Z8</strain>
    </source>
</reference>
<accession>A0A5B7SRY3</accession>
<feature type="binding site" evidence="5">
    <location>
        <position position="249"/>
    </location>
    <ligand>
        <name>Mn(2+)</name>
        <dbReference type="ChEBI" id="CHEBI:29035"/>
        <label>2</label>
    </ligand>
</feature>
<proteinExistence type="inferred from homology"/>
<feature type="binding site" evidence="5">
    <location>
        <position position="157"/>
    </location>
    <ligand>
        <name>Mn(2+)</name>
        <dbReference type="ChEBI" id="CHEBI:29035"/>
        <label>2</label>
    </ligand>
</feature>
<dbReference type="PIRSF" id="PIRSF036979">
    <property type="entry name" value="Arginase"/>
    <property type="match status" value="1"/>
</dbReference>
<name>A0A5B7SRY3_9FLAO</name>
<organism evidence="9 10">
    <name type="scientific">Aggregatimonas sangjinii</name>
    <dbReference type="NCBI Taxonomy" id="2583587"/>
    <lineage>
        <taxon>Bacteria</taxon>
        <taxon>Pseudomonadati</taxon>
        <taxon>Bacteroidota</taxon>
        <taxon>Flavobacteriia</taxon>
        <taxon>Flavobacteriales</taxon>
        <taxon>Flavobacteriaceae</taxon>
        <taxon>Aggregatimonas</taxon>
    </lineage>
</organism>
<evidence type="ECO:0000256" key="2">
    <source>
        <dbReference type="ARBA" id="ARBA00022801"/>
    </source>
</evidence>
<dbReference type="KEGG" id="asag:FGM00_14800"/>
<gene>
    <name evidence="5 9" type="primary">hutG</name>
    <name evidence="9" type="ORF">FGM00_14800</name>
</gene>
<keyword evidence="1 5" id="KW-0479">Metal-binding</keyword>
<keyword evidence="2 5" id="KW-0378">Hydrolase</keyword>
<feature type="binding site" evidence="5 7">
    <location>
        <position position="129"/>
    </location>
    <ligand>
        <name>Mn(2+)</name>
        <dbReference type="ChEBI" id="CHEBI:29035"/>
        <label>1</label>
    </ligand>
</feature>
<dbReference type="Gene3D" id="3.40.800.10">
    <property type="entry name" value="Ureohydrolase domain"/>
    <property type="match status" value="1"/>
</dbReference>
<protein>
    <recommendedName>
        <fullName evidence="5 6">Formimidoylglutamase</fullName>
        <ecNumber evidence="5 6">3.5.3.8</ecNumber>
    </recommendedName>
    <alternativeName>
        <fullName evidence="5">Formiminoglutamase</fullName>
    </alternativeName>
    <alternativeName>
        <fullName evidence="5">Formiminoglutamate hydrolase</fullName>
    </alternativeName>
</protein>
<keyword evidence="3 5" id="KW-0369">Histidine metabolism</keyword>